<dbReference type="PANTHER" id="PTHR13847">
    <property type="entry name" value="SARCOSINE DEHYDROGENASE-RELATED"/>
    <property type="match status" value="1"/>
</dbReference>
<dbReference type="GeneID" id="89926962"/>
<evidence type="ECO:0000313" key="3">
    <source>
        <dbReference type="EMBL" id="KAK5169644.1"/>
    </source>
</evidence>
<dbReference type="PANTHER" id="PTHR13847:SF185">
    <property type="entry name" value="FAD DEPENDENT OXIDOREDUCTASE SUPERFAMILY (AFU_ORTHOLOGUE AFUA_3G02360)"/>
    <property type="match status" value="1"/>
</dbReference>
<comment type="caution">
    <text evidence="3">The sequence shown here is derived from an EMBL/GenBank/DDBJ whole genome shotgun (WGS) entry which is preliminary data.</text>
</comment>
<dbReference type="RefSeq" id="XP_064658990.1">
    <property type="nucleotide sequence ID" value="XM_064802865.1"/>
</dbReference>
<evidence type="ECO:0000259" key="2">
    <source>
        <dbReference type="Pfam" id="PF01266"/>
    </source>
</evidence>
<feature type="domain" description="FAD dependent oxidoreductase" evidence="2">
    <location>
        <begin position="26"/>
        <end position="409"/>
    </location>
</feature>
<dbReference type="GO" id="GO:0005770">
    <property type="term" value="C:late endosome"/>
    <property type="evidence" value="ECO:0007669"/>
    <property type="project" value="TreeGrafter"/>
</dbReference>
<dbReference type="Proteomes" id="UP001337655">
    <property type="component" value="Unassembled WGS sequence"/>
</dbReference>
<dbReference type="AlphaFoldDB" id="A0AAV9PCH3"/>
<reference evidence="3 4" key="1">
    <citation type="submission" date="2023-08" db="EMBL/GenBank/DDBJ databases">
        <title>Black Yeasts Isolated from many extreme environments.</title>
        <authorList>
            <person name="Coleine C."/>
            <person name="Stajich J.E."/>
            <person name="Selbmann L."/>
        </authorList>
    </citation>
    <scope>NUCLEOTIDE SEQUENCE [LARGE SCALE GENOMIC DNA]</scope>
    <source>
        <strain evidence="3 4">CCFEE 5935</strain>
    </source>
</reference>
<dbReference type="Gene3D" id="3.50.50.60">
    <property type="entry name" value="FAD/NAD(P)-binding domain"/>
    <property type="match status" value="1"/>
</dbReference>
<protein>
    <recommendedName>
        <fullName evidence="2">FAD dependent oxidoreductase domain-containing protein</fullName>
    </recommendedName>
</protein>
<dbReference type="InterPro" id="IPR006076">
    <property type="entry name" value="FAD-dep_OxRdtase"/>
</dbReference>
<dbReference type="Gene3D" id="3.30.9.10">
    <property type="entry name" value="D-Amino Acid Oxidase, subunit A, domain 2"/>
    <property type="match status" value="1"/>
</dbReference>
<gene>
    <name evidence="3" type="ORF">LTR77_005621</name>
</gene>
<name>A0AAV9PCH3_9PEZI</name>
<organism evidence="3 4">
    <name type="scientific">Saxophila tyrrhenica</name>
    <dbReference type="NCBI Taxonomy" id="1690608"/>
    <lineage>
        <taxon>Eukaryota</taxon>
        <taxon>Fungi</taxon>
        <taxon>Dikarya</taxon>
        <taxon>Ascomycota</taxon>
        <taxon>Pezizomycotina</taxon>
        <taxon>Dothideomycetes</taxon>
        <taxon>Dothideomycetidae</taxon>
        <taxon>Mycosphaerellales</taxon>
        <taxon>Extremaceae</taxon>
        <taxon>Saxophila</taxon>
    </lineage>
</organism>
<feature type="region of interest" description="Disordered" evidence="1">
    <location>
        <begin position="103"/>
        <end position="127"/>
    </location>
</feature>
<accession>A0AAV9PCH3</accession>
<proteinExistence type="predicted"/>
<sequence>MATDGMPDASRMFSVFVDSVDSQSTVIIGAGIMGCATAYYLAKSGNTRPDTIHLIESSPELFTSASGKAAGFVAPDWFGPATAGLGELSFRLHSELAAQHNGRDKWGYSPSTGTSMMEGPQSMGGDSRARAAATHEYAGDKTGPAWLTRREGDRVETLSEHGGVAQVDPPRLSQFLLRESILKGVRLHNPAKALRVSTDHDGNLSAVRVEHQSGAQFKIPCTRLLITAGAWTPSVFQQLFPSSSLQIPVSQLAGHSLTVKSPRWSKEHESDGCDAVFTTMSSGFSPEIFSRIGGEIYIAGLNDPSLRLPDSATDAKIDQASIEELKKVAQRLLGQDGTDVSDLEVVREGLCFRPVTPHGAPILSRIADEDLGHGIETKPGADGGVFIAAGHGPWGISHSLGTGKVMAELIERQAPSADVSLLGM</sequence>
<dbReference type="GO" id="GO:0042147">
    <property type="term" value="P:retrograde transport, endosome to Golgi"/>
    <property type="evidence" value="ECO:0007669"/>
    <property type="project" value="TreeGrafter"/>
</dbReference>
<keyword evidence="4" id="KW-1185">Reference proteome</keyword>
<dbReference type="SUPFAM" id="SSF51905">
    <property type="entry name" value="FAD/NAD(P)-binding domain"/>
    <property type="match status" value="1"/>
</dbReference>
<dbReference type="GO" id="GO:0005829">
    <property type="term" value="C:cytosol"/>
    <property type="evidence" value="ECO:0007669"/>
    <property type="project" value="GOC"/>
</dbReference>
<evidence type="ECO:0000313" key="4">
    <source>
        <dbReference type="Proteomes" id="UP001337655"/>
    </source>
</evidence>
<dbReference type="EMBL" id="JAVRRT010000008">
    <property type="protein sequence ID" value="KAK5169644.1"/>
    <property type="molecule type" value="Genomic_DNA"/>
</dbReference>
<dbReference type="InterPro" id="IPR036188">
    <property type="entry name" value="FAD/NAD-bd_sf"/>
</dbReference>
<evidence type="ECO:0000256" key="1">
    <source>
        <dbReference type="SAM" id="MobiDB-lite"/>
    </source>
</evidence>
<dbReference type="Pfam" id="PF01266">
    <property type="entry name" value="DAO"/>
    <property type="match status" value="1"/>
</dbReference>